<sequence>MEAAVDTRLRPALASTCGTDVCIDVYRHVTLTIAASFHI</sequence>
<gene>
    <name evidence="1" type="ORF">COLO4_05758</name>
</gene>
<comment type="caution">
    <text evidence="1">The sequence shown here is derived from an EMBL/GenBank/DDBJ whole genome shotgun (WGS) entry which is preliminary data.</text>
</comment>
<keyword evidence="2" id="KW-1185">Reference proteome</keyword>
<name>A0A1R3KPY1_9ROSI</name>
<dbReference type="AlphaFoldDB" id="A0A1R3KPY1"/>
<proteinExistence type="predicted"/>
<dbReference type="EMBL" id="AWUE01012453">
    <property type="protein sequence ID" value="OMP09145.1"/>
    <property type="molecule type" value="Genomic_DNA"/>
</dbReference>
<evidence type="ECO:0000313" key="1">
    <source>
        <dbReference type="EMBL" id="OMP09145.1"/>
    </source>
</evidence>
<reference evidence="2" key="1">
    <citation type="submission" date="2013-09" db="EMBL/GenBank/DDBJ databases">
        <title>Corchorus olitorius genome sequencing.</title>
        <authorList>
            <person name="Alam M."/>
            <person name="Haque M.S."/>
            <person name="Islam M.S."/>
            <person name="Emdad E.M."/>
            <person name="Islam M.M."/>
            <person name="Ahmed B."/>
            <person name="Halim A."/>
            <person name="Hossen Q.M.M."/>
            <person name="Hossain M.Z."/>
            <person name="Ahmed R."/>
            <person name="Khan M.M."/>
            <person name="Islam R."/>
            <person name="Rashid M.M."/>
            <person name="Khan S.A."/>
            <person name="Rahman M.S."/>
            <person name="Alam M."/>
            <person name="Yahiya A.S."/>
            <person name="Khan M.S."/>
            <person name="Azam M.S."/>
            <person name="Haque T."/>
            <person name="Lashkar M.Z.H."/>
            <person name="Akhand A.I."/>
            <person name="Morshed G."/>
            <person name="Roy S."/>
            <person name="Uddin K.S."/>
            <person name="Rabeya T."/>
            <person name="Hossain A.S."/>
            <person name="Chowdhury A."/>
            <person name="Snigdha A.R."/>
            <person name="Mortoza M.S."/>
            <person name="Matin S.A."/>
            <person name="Hoque S.M.E."/>
            <person name="Islam M.K."/>
            <person name="Roy D.K."/>
            <person name="Haider R."/>
            <person name="Moosa M.M."/>
            <person name="Elias S.M."/>
            <person name="Hasan A.M."/>
            <person name="Jahan S."/>
            <person name="Shafiuddin M."/>
            <person name="Mahmood N."/>
            <person name="Shommy N.S."/>
        </authorList>
    </citation>
    <scope>NUCLEOTIDE SEQUENCE [LARGE SCALE GENOMIC DNA]</scope>
    <source>
        <strain evidence="2">cv. O-4</strain>
    </source>
</reference>
<dbReference type="Proteomes" id="UP000187203">
    <property type="component" value="Unassembled WGS sequence"/>
</dbReference>
<protein>
    <submittedName>
        <fullName evidence="1">Uncharacterized protein</fullName>
    </submittedName>
</protein>
<evidence type="ECO:0000313" key="2">
    <source>
        <dbReference type="Proteomes" id="UP000187203"/>
    </source>
</evidence>
<organism evidence="1 2">
    <name type="scientific">Corchorus olitorius</name>
    <dbReference type="NCBI Taxonomy" id="93759"/>
    <lineage>
        <taxon>Eukaryota</taxon>
        <taxon>Viridiplantae</taxon>
        <taxon>Streptophyta</taxon>
        <taxon>Embryophyta</taxon>
        <taxon>Tracheophyta</taxon>
        <taxon>Spermatophyta</taxon>
        <taxon>Magnoliopsida</taxon>
        <taxon>eudicotyledons</taxon>
        <taxon>Gunneridae</taxon>
        <taxon>Pentapetalae</taxon>
        <taxon>rosids</taxon>
        <taxon>malvids</taxon>
        <taxon>Malvales</taxon>
        <taxon>Malvaceae</taxon>
        <taxon>Grewioideae</taxon>
        <taxon>Apeibeae</taxon>
        <taxon>Corchorus</taxon>
    </lineage>
</organism>
<accession>A0A1R3KPY1</accession>